<protein>
    <recommendedName>
        <fullName evidence="1">DNA-directed DNA polymerase</fullName>
        <ecNumber evidence="1">2.7.7.7</ecNumber>
    </recommendedName>
</protein>
<dbReference type="CDD" id="cd06127">
    <property type="entry name" value="DEDDh"/>
    <property type="match status" value="1"/>
</dbReference>
<accession>A0ABU6J6D1</accession>
<evidence type="ECO:0000313" key="5">
    <source>
        <dbReference type="Proteomes" id="UP001352263"/>
    </source>
</evidence>
<dbReference type="SUPFAM" id="SSF82771">
    <property type="entry name" value="GIY-YIG endonuclease"/>
    <property type="match status" value="1"/>
</dbReference>
<dbReference type="InterPro" id="IPR035901">
    <property type="entry name" value="GIY-YIG_endonuc_sf"/>
</dbReference>
<organism evidence="4 5">
    <name type="scientific">Noviherbaspirillum album</name>
    <dbReference type="NCBI Taxonomy" id="3080276"/>
    <lineage>
        <taxon>Bacteria</taxon>
        <taxon>Pseudomonadati</taxon>
        <taxon>Pseudomonadota</taxon>
        <taxon>Betaproteobacteria</taxon>
        <taxon>Burkholderiales</taxon>
        <taxon>Oxalobacteraceae</taxon>
        <taxon>Noviherbaspirillum</taxon>
    </lineage>
</organism>
<dbReference type="Gene3D" id="3.30.420.10">
    <property type="entry name" value="Ribonuclease H-like superfamily/Ribonuclease H"/>
    <property type="match status" value="1"/>
</dbReference>
<dbReference type="RefSeq" id="WP_326505618.1">
    <property type="nucleotide sequence ID" value="NZ_JAWIIV010000004.1"/>
</dbReference>
<dbReference type="CDD" id="cd10434">
    <property type="entry name" value="GIY-YIG_UvrC_Cho"/>
    <property type="match status" value="1"/>
</dbReference>
<dbReference type="InterPro" id="IPR047296">
    <property type="entry name" value="GIY-YIG_UvrC_Cho"/>
</dbReference>
<comment type="catalytic activity">
    <reaction evidence="2">
        <text>DNA(n) + a 2'-deoxyribonucleoside 5'-triphosphate = DNA(n+1) + diphosphate</text>
        <dbReference type="Rhea" id="RHEA:22508"/>
        <dbReference type="Rhea" id="RHEA-COMP:17339"/>
        <dbReference type="Rhea" id="RHEA-COMP:17340"/>
        <dbReference type="ChEBI" id="CHEBI:33019"/>
        <dbReference type="ChEBI" id="CHEBI:61560"/>
        <dbReference type="ChEBI" id="CHEBI:173112"/>
        <dbReference type="EC" id="2.7.7.7"/>
    </reaction>
</comment>
<dbReference type="GO" id="GO:0004527">
    <property type="term" value="F:exonuclease activity"/>
    <property type="evidence" value="ECO:0007669"/>
    <property type="project" value="UniProtKB-KW"/>
</dbReference>
<dbReference type="PANTHER" id="PTHR30231">
    <property type="entry name" value="DNA POLYMERASE III SUBUNIT EPSILON"/>
    <property type="match status" value="1"/>
</dbReference>
<dbReference type="InterPro" id="IPR013520">
    <property type="entry name" value="Ribonucl_H"/>
</dbReference>
<evidence type="ECO:0000256" key="1">
    <source>
        <dbReference type="ARBA" id="ARBA00012417"/>
    </source>
</evidence>
<dbReference type="InterPro" id="IPR012337">
    <property type="entry name" value="RNaseH-like_sf"/>
</dbReference>
<dbReference type="InterPro" id="IPR000305">
    <property type="entry name" value="GIY-YIG_endonuc"/>
</dbReference>
<proteinExistence type="predicted"/>
<dbReference type="PROSITE" id="PS50164">
    <property type="entry name" value="GIY_YIG"/>
    <property type="match status" value="1"/>
</dbReference>
<dbReference type="InterPro" id="IPR006054">
    <property type="entry name" value="DnaQ"/>
</dbReference>
<evidence type="ECO:0000256" key="2">
    <source>
        <dbReference type="ARBA" id="ARBA00049244"/>
    </source>
</evidence>
<comment type="caution">
    <text evidence="4">The sequence shown here is derived from an EMBL/GenBank/DDBJ whole genome shotgun (WGS) entry which is preliminary data.</text>
</comment>
<gene>
    <name evidence="4" type="ORF">RY831_07065</name>
</gene>
<dbReference type="PANTHER" id="PTHR30231:SF37">
    <property type="entry name" value="EXODEOXYRIBONUCLEASE 10"/>
    <property type="match status" value="1"/>
</dbReference>
<dbReference type="Gene3D" id="3.40.1440.10">
    <property type="entry name" value="GIY-YIG endonuclease"/>
    <property type="match status" value="1"/>
</dbReference>
<dbReference type="Pfam" id="PF00929">
    <property type="entry name" value="RNase_T"/>
    <property type="match status" value="1"/>
</dbReference>
<keyword evidence="4" id="KW-0540">Nuclease</keyword>
<keyword evidence="5" id="KW-1185">Reference proteome</keyword>
<keyword evidence="4" id="KW-0378">Hydrolase</keyword>
<dbReference type="InterPro" id="IPR036397">
    <property type="entry name" value="RNaseH_sf"/>
</dbReference>
<dbReference type="SUPFAM" id="SSF53098">
    <property type="entry name" value="Ribonuclease H-like"/>
    <property type="match status" value="1"/>
</dbReference>
<dbReference type="NCBIfam" id="TIGR00573">
    <property type="entry name" value="dnaq"/>
    <property type="match status" value="1"/>
</dbReference>
<dbReference type="EMBL" id="JAWIIV010000004">
    <property type="protein sequence ID" value="MEC4718900.1"/>
    <property type="molecule type" value="Genomic_DNA"/>
</dbReference>
<feature type="domain" description="GIY-YIG" evidence="3">
    <location>
        <begin position="202"/>
        <end position="280"/>
    </location>
</feature>
<evidence type="ECO:0000259" key="3">
    <source>
        <dbReference type="PROSITE" id="PS50164"/>
    </source>
</evidence>
<sequence length="459" mass="52061">MKERRYPRLAFVDLETTGGSAGTDRITEVGIVEVDEQGVREWSSLVNPDMPIPEFIQSLTNISDEMVQRAPRFAELADEIEARLADRVFIAHNARFDFGFLRSEFRRIGRDFHPPVLCTVRLSRKLYPEFERHNLDTLAVRHGLHVTERHRALGDAQLIWQFWQKIHEAHAADTVDEAIEKLLNRPVALPHGEALHIEDMPDTPGVYLFYGEHGVPLYVGRADHLYRRVQAHFHAGRMPAREQQMMSQVRRVDWMPTSGELGSLLLEARMVRQLQPAFNHVAQDAQTCAWRLAMRKGVLQPVLITTDDLFFGVDLDLYGLFASRRKACDALRAVANAYQLCPRLLGLEKTRGNKDGAAGEGQCKDACTCAAGSNLDVHNQRLRAALQGMRVQPWPYTGAIAIRENTELHVIDCWSYLGSVGSEIGAFELLQKGRGQFERQVYHIVRKWLSKVGVDIVNL</sequence>
<dbReference type="SMART" id="SM00479">
    <property type="entry name" value="EXOIII"/>
    <property type="match status" value="1"/>
</dbReference>
<keyword evidence="4" id="KW-0269">Exonuclease</keyword>
<reference evidence="4 5" key="1">
    <citation type="submission" date="2023-10" db="EMBL/GenBank/DDBJ databases">
        <title>Noviherbaspirillum sp. CPCC 100848 genome assembly.</title>
        <authorList>
            <person name="Li X.Y."/>
            <person name="Fang X.M."/>
        </authorList>
    </citation>
    <scope>NUCLEOTIDE SEQUENCE [LARGE SCALE GENOMIC DNA]</scope>
    <source>
        <strain evidence="4 5">CPCC 100848</strain>
    </source>
</reference>
<evidence type="ECO:0000313" key="4">
    <source>
        <dbReference type="EMBL" id="MEC4718900.1"/>
    </source>
</evidence>
<dbReference type="Proteomes" id="UP001352263">
    <property type="component" value="Unassembled WGS sequence"/>
</dbReference>
<name>A0ABU6J6D1_9BURK</name>
<dbReference type="SMART" id="SM00465">
    <property type="entry name" value="GIYc"/>
    <property type="match status" value="1"/>
</dbReference>
<dbReference type="EC" id="2.7.7.7" evidence="1"/>